<dbReference type="InParanoid" id="A0A067N0K2"/>
<proteinExistence type="predicted"/>
<accession>A0A067N0K2</accession>
<gene>
    <name evidence="1" type="ORF">BOTBODRAFT_100517</name>
</gene>
<dbReference type="STRING" id="930990.A0A067N0K2"/>
<dbReference type="HOGENOM" id="CLU_1204640_0_0_1"/>
<keyword evidence="2" id="KW-1185">Reference proteome</keyword>
<dbReference type="Proteomes" id="UP000027195">
    <property type="component" value="Unassembled WGS sequence"/>
</dbReference>
<name>A0A067N0K2_BOTB1</name>
<dbReference type="OrthoDB" id="2245455at2759"/>
<dbReference type="EMBL" id="KL198017">
    <property type="protein sequence ID" value="KDQ20480.1"/>
    <property type="molecule type" value="Genomic_DNA"/>
</dbReference>
<reference evidence="2" key="1">
    <citation type="journal article" date="2014" name="Proc. Natl. Acad. Sci. U.S.A.">
        <title>Extensive sampling of basidiomycete genomes demonstrates inadequacy of the white-rot/brown-rot paradigm for wood decay fungi.</title>
        <authorList>
            <person name="Riley R."/>
            <person name="Salamov A.A."/>
            <person name="Brown D.W."/>
            <person name="Nagy L.G."/>
            <person name="Floudas D."/>
            <person name="Held B.W."/>
            <person name="Levasseur A."/>
            <person name="Lombard V."/>
            <person name="Morin E."/>
            <person name="Otillar R."/>
            <person name="Lindquist E.A."/>
            <person name="Sun H."/>
            <person name="LaButti K.M."/>
            <person name="Schmutz J."/>
            <person name="Jabbour D."/>
            <person name="Luo H."/>
            <person name="Baker S.E."/>
            <person name="Pisabarro A.G."/>
            <person name="Walton J.D."/>
            <person name="Blanchette R.A."/>
            <person name="Henrissat B."/>
            <person name="Martin F."/>
            <person name="Cullen D."/>
            <person name="Hibbett D.S."/>
            <person name="Grigoriev I.V."/>
        </authorList>
    </citation>
    <scope>NUCLEOTIDE SEQUENCE [LARGE SCALE GENOMIC DNA]</scope>
    <source>
        <strain evidence="2">FD-172 SS1</strain>
    </source>
</reference>
<dbReference type="PANTHER" id="PTHR37327">
    <property type="entry name" value="CHROMOSOME 1, WHOLE GENOME SHOTGUN SEQUENCE"/>
    <property type="match status" value="1"/>
</dbReference>
<dbReference type="PANTHER" id="PTHR37327:SF1">
    <property type="entry name" value="MICROTUBULE INTERACTING AND TRANSPORT DOMAIN-CONTAINING PROTEIN"/>
    <property type="match status" value="1"/>
</dbReference>
<evidence type="ECO:0000313" key="1">
    <source>
        <dbReference type="EMBL" id="KDQ20480.1"/>
    </source>
</evidence>
<evidence type="ECO:0000313" key="2">
    <source>
        <dbReference type="Proteomes" id="UP000027195"/>
    </source>
</evidence>
<organism evidence="1 2">
    <name type="scientific">Botryobasidium botryosum (strain FD-172 SS1)</name>
    <dbReference type="NCBI Taxonomy" id="930990"/>
    <lineage>
        <taxon>Eukaryota</taxon>
        <taxon>Fungi</taxon>
        <taxon>Dikarya</taxon>
        <taxon>Basidiomycota</taxon>
        <taxon>Agaricomycotina</taxon>
        <taxon>Agaricomycetes</taxon>
        <taxon>Cantharellales</taxon>
        <taxon>Botryobasidiaceae</taxon>
        <taxon>Botryobasidium</taxon>
    </lineage>
</organism>
<protein>
    <submittedName>
        <fullName evidence="1">Uncharacterized protein</fullName>
    </submittedName>
</protein>
<sequence length="212" mass="23552">MTLLLNSINNKHGGYLTRRLHIPHEVWSQGGAKLMNLQEKGKCVAVLSSALEEVTAGSGEFFRGAGRVSAEKWARVLEDWNAVCEGVVGNMGKKLGVGVKKIGGVTSWSGKVTRTLDRMTNGKNFDSPTTYVLGLAKLFQQAQLFDEHIKALSSSQHPTPYSTLPPELRLQLEARFRRTSEFFASVVLTFVMRDLGLLLDKYARKGEKWLVE</sequence>
<dbReference type="AlphaFoldDB" id="A0A067N0K2"/>